<accession>A0A5B7IIL6</accession>
<feature type="region of interest" description="Disordered" evidence="1">
    <location>
        <begin position="1"/>
        <end position="21"/>
    </location>
</feature>
<comment type="caution">
    <text evidence="2">The sequence shown here is derived from an EMBL/GenBank/DDBJ whole genome shotgun (WGS) entry which is preliminary data.</text>
</comment>
<feature type="compositionally biased region" description="Basic and acidic residues" evidence="1">
    <location>
        <begin position="55"/>
        <end position="67"/>
    </location>
</feature>
<evidence type="ECO:0000313" key="2">
    <source>
        <dbReference type="EMBL" id="MPC80384.1"/>
    </source>
</evidence>
<keyword evidence="3" id="KW-1185">Reference proteome</keyword>
<reference evidence="2 3" key="1">
    <citation type="submission" date="2019-05" db="EMBL/GenBank/DDBJ databases">
        <title>Another draft genome of Portunus trituberculatus and its Hox gene families provides insights of decapod evolution.</title>
        <authorList>
            <person name="Jeong J.-H."/>
            <person name="Song I."/>
            <person name="Kim S."/>
            <person name="Choi T."/>
            <person name="Kim D."/>
            <person name="Ryu S."/>
            <person name="Kim W."/>
        </authorList>
    </citation>
    <scope>NUCLEOTIDE SEQUENCE [LARGE SCALE GENOMIC DNA]</scope>
    <source>
        <tissue evidence="2">Muscle</tissue>
    </source>
</reference>
<gene>
    <name evidence="2" type="ORF">E2C01_074962</name>
</gene>
<feature type="region of interest" description="Disordered" evidence="1">
    <location>
        <begin position="45"/>
        <end position="67"/>
    </location>
</feature>
<protein>
    <submittedName>
        <fullName evidence="2">Uncharacterized protein</fullName>
    </submittedName>
</protein>
<evidence type="ECO:0000313" key="3">
    <source>
        <dbReference type="Proteomes" id="UP000324222"/>
    </source>
</evidence>
<sequence>MRPSTEGAKNTGPRNTHSILVAPLSWSKDVTLQKTLRPDRSCEALNRRGQRFQPQRKEEVKWKGPPT</sequence>
<dbReference type="EMBL" id="VSRR010053855">
    <property type="protein sequence ID" value="MPC80384.1"/>
    <property type="molecule type" value="Genomic_DNA"/>
</dbReference>
<dbReference type="Proteomes" id="UP000324222">
    <property type="component" value="Unassembled WGS sequence"/>
</dbReference>
<evidence type="ECO:0000256" key="1">
    <source>
        <dbReference type="SAM" id="MobiDB-lite"/>
    </source>
</evidence>
<dbReference type="AlphaFoldDB" id="A0A5B7IIL6"/>
<organism evidence="2 3">
    <name type="scientific">Portunus trituberculatus</name>
    <name type="common">Swimming crab</name>
    <name type="synonym">Neptunus trituberculatus</name>
    <dbReference type="NCBI Taxonomy" id="210409"/>
    <lineage>
        <taxon>Eukaryota</taxon>
        <taxon>Metazoa</taxon>
        <taxon>Ecdysozoa</taxon>
        <taxon>Arthropoda</taxon>
        <taxon>Crustacea</taxon>
        <taxon>Multicrustacea</taxon>
        <taxon>Malacostraca</taxon>
        <taxon>Eumalacostraca</taxon>
        <taxon>Eucarida</taxon>
        <taxon>Decapoda</taxon>
        <taxon>Pleocyemata</taxon>
        <taxon>Brachyura</taxon>
        <taxon>Eubrachyura</taxon>
        <taxon>Portunoidea</taxon>
        <taxon>Portunidae</taxon>
        <taxon>Portuninae</taxon>
        <taxon>Portunus</taxon>
    </lineage>
</organism>
<name>A0A5B7IIL6_PORTR</name>
<proteinExistence type="predicted"/>